<dbReference type="InterPro" id="IPR023997">
    <property type="entry name" value="TonB-dep_OMP_SusC/RagA_CS"/>
</dbReference>
<evidence type="ECO:0000256" key="8">
    <source>
        <dbReference type="PROSITE-ProRule" id="PRU01360"/>
    </source>
</evidence>
<evidence type="ECO:0000313" key="13">
    <source>
        <dbReference type="Proteomes" id="UP000192678"/>
    </source>
</evidence>
<sequence>MKKIYTTYISRFLLIFVLSMGVLNALGQTIQVTGRVTDASGAAIPSVSVLIKNTKTGTSTGAGGNYSISAKSSDILVFSYTGYVKQEVSVGGRSNINITLIEDKQNLEEVVVVGYGTASRSKITSSIAKLDSKVLETGMRSNPAQALAGTIPGVRVATTTGRPGSVASITLRGGTNFDGSGSPLIVMDGQVRASFSDINPEDIESMEVLKDASATAIYGARASNGVILITTKRGKAGVSSISLKAKTGINYLNTPYDVLSGGDYLHWTRLGVVEAMRNGTLGTFASNSALSAVGPRGTGNLYKDAAGNILDGNYANSAVWSPMRLTDANRDLLSANDGWKTMKDAVRTNAAGNYDPNGTFADLIYKDFNYGDYAFKSPAISQDYNVGMNGGNDKGSYYANLGYYNEDGLSLATFYKRYNFTLNGDYKIKEWLKSESSFQFARANWRDQSLQNGEGNYWGRMLFAPPTLRGTNAKGELILGRDASDGNPILNIDKYKRSNQSDKFTLGQAFKVDILKNLYVRVSGIVMYDQSDAEAFNKDFRSGLLSTTNPNTGWNRDRASSANTDRTIRQTYNAVANYKTQFLGANNIDVTAGFEYFDSYNKGFSAGGRLAPTDDFQDLGLTVRDVSGVGARDIDSYHNRERILSTFARVNYDWNEKYLASFTVRRDGYSRLIGDNQFGTFPAVSAGWLVHKEGFMKSTENWLSMMKLRASYGLNGNIGEVGRQADGSVNLYELQGQYGAQTPYNGVVGFLQSGLANPNLKWEKSNTVEGGLELGFFNNRITTSVAVYNRITKDKITNILLPSSSGIGSIRTNNGSMRNTGVELEATVKAVQKEDLKVQFGINASWNKNKILKLPFNGNDRNRQGGQQIYDPRSGKLIWVAGLQEGQEPGEQYGFVSEGIIRNAEDLAGYNKVDLAAGQVWYGASAGKKVASQALITSRGLNVGSSTFIATQMGDMKWKDVDQNDTIDTRDMVFLGRSLPRWTGGFNTQVSWKGLSLYARVDFAFGHIQQDFQQMWTLGAMQGEFNGTQVIKDTWTPENPGALYPRYTWADQLNAKNFDRPSSMFFVNSGYLAFREVSLSYAIPKKILDKAKIAGLTLTATGQNLGYITNKQLNLPERSGNQTNAAYTIPTSLIFGMNLTF</sequence>
<dbReference type="InterPro" id="IPR012910">
    <property type="entry name" value="Plug_dom"/>
</dbReference>
<keyword evidence="3 8" id="KW-1134">Transmembrane beta strand</keyword>
<dbReference type="InterPro" id="IPR023996">
    <property type="entry name" value="TonB-dep_OMP_SusC/RagA"/>
</dbReference>
<evidence type="ECO:0000256" key="2">
    <source>
        <dbReference type="ARBA" id="ARBA00022448"/>
    </source>
</evidence>
<reference evidence="12 13" key="1">
    <citation type="submission" date="2017-04" db="EMBL/GenBank/DDBJ databases">
        <authorList>
            <person name="Afonso C.L."/>
            <person name="Miller P.J."/>
            <person name="Scott M.A."/>
            <person name="Spackman E."/>
            <person name="Goraichik I."/>
            <person name="Dimitrov K.M."/>
            <person name="Suarez D.L."/>
            <person name="Swayne D.E."/>
        </authorList>
    </citation>
    <scope>NUCLEOTIDE SEQUENCE [LARGE SCALE GENOMIC DNA]</scope>
    <source>
        <strain evidence="12 13">DSM 19625</strain>
    </source>
</reference>
<dbReference type="Gene3D" id="2.40.170.20">
    <property type="entry name" value="TonB-dependent receptor, beta-barrel domain"/>
    <property type="match status" value="1"/>
</dbReference>
<evidence type="ECO:0000256" key="5">
    <source>
        <dbReference type="ARBA" id="ARBA00023077"/>
    </source>
</evidence>
<dbReference type="InterPro" id="IPR000531">
    <property type="entry name" value="Beta-barrel_TonB"/>
</dbReference>
<dbReference type="NCBIfam" id="TIGR04057">
    <property type="entry name" value="SusC_RagA_signa"/>
    <property type="match status" value="1"/>
</dbReference>
<evidence type="ECO:0000313" key="12">
    <source>
        <dbReference type="EMBL" id="SMC97605.1"/>
    </source>
</evidence>
<evidence type="ECO:0000259" key="10">
    <source>
        <dbReference type="Pfam" id="PF00593"/>
    </source>
</evidence>
<keyword evidence="5 9" id="KW-0798">TonB box</keyword>
<dbReference type="NCBIfam" id="TIGR04056">
    <property type="entry name" value="OMP_RagA_SusC"/>
    <property type="match status" value="1"/>
</dbReference>
<keyword evidence="7 8" id="KW-0998">Cell outer membrane</keyword>
<evidence type="ECO:0000256" key="1">
    <source>
        <dbReference type="ARBA" id="ARBA00004571"/>
    </source>
</evidence>
<evidence type="ECO:0000256" key="3">
    <source>
        <dbReference type="ARBA" id="ARBA00022452"/>
    </source>
</evidence>
<evidence type="ECO:0000256" key="4">
    <source>
        <dbReference type="ARBA" id="ARBA00022692"/>
    </source>
</evidence>
<dbReference type="SUPFAM" id="SSF56935">
    <property type="entry name" value="Porins"/>
    <property type="match status" value="1"/>
</dbReference>
<proteinExistence type="inferred from homology"/>
<feature type="domain" description="TonB-dependent receptor-like beta-barrel" evidence="10">
    <location>
        <begin position="366"/>
        <end position="918"/>
    </location>
</feature>
<dbReference type="STRING" id="475255.SAMN04488101_10786"/>
<comment type="similarity">
    <text evidence="8 9">Belongs to the TonB-dependent receptor family.</text>
</comment>
<keyword evidence="13" id="KW-1185">Reference proteome</keyword>
<dbReference type="Pfam" id="PF07715">
    <property type="entry name" value="Plug"/>
    <property type="match status" value="1"/>
</dbReference>
<keyword evidence="6 8" id="KW-0472">Membrane</keyword>
<dbReference type="InterPro" id="IPR008969">
    <property type="entry name" value="CarboxyPept-like_regulatory"/>
</dbReference>
<dbReference type="RefSeq" id="WP_084289949.1">
    <property type="nucleotide sequence ID" value="NZ_FWYB01000007.1"/>
</dbReference>
<dbReference type="Gene3D" id="2.60.40.1120">
    <property type="entry name" value="Carboxypeptidase-like, regulatory domain"/>
    <property type="match status" value="1"/>
</dbReference>
<dbReference type="InterPro" id="IPR037066">
    <property type="entry name" value="Plug_dom_sf"/>
</dbReference>
<dbReference type="EMBL" id="FWYB01000007">
    <property type="protein sequence ID" value="SMC97605.1"/>
    <property type="molecule type" value="Genomic_DNA"/>
</dbReference>
<name>A0A1W2DJM0_9SPHI</name>
<evidence type="ECO:0000256" key="7">
    <source>
        <dbReference type="ARBA" id="ARBA00023237"/>
    </source>
</evidence>
<comment type="subcellular location">
    <subcellularLocation>
        <location evidence="1 8">Cell outer membrane</location>
        <topology evidence="1 8">Multi-pass membrane protein</topology>
    </subcellularLocation>
</comment>
<dbReference type="SUPFAM" id="SSF49464">
    <property type="entry name" value="Carboxypeptidase regulatory domain-like"/>
    <property type="match status" value="1"/>
</dbReference>
<dbReference type="InterPro" id="IPR036942">
    <property type="entry name" value="Beta-barrel_TonB_sf"/>
</dbReference>
<evidence type="ECO:0000259" key="11">
    <source>
        <dbReference type="Pfam" id="PF07715"/>
    </source>
</evidence>
<keyword evidence="4 8" id="KW-0812">Transmembrane</keyword>
<gene>
    <name evidence="12" type="ORF">SAMN04488101_10786</name>
</gene>
<organism evidence="12 13">
    <name type="scientific">Pedobacter nyackensis</name>
    <dbReference type="NCBI Taxonomy" id="475255"/>
    <lineage>
        <taxon>Bacteria</taxon>
        <taxon>Pseudomonadati</taxon>
        <taxon>Bacteroidota</taxon>
        <taxon>Sphingobacteriia</taxon>
        <taxon>Sphingobacteriales</taxon>
        <taxon>Sphingobacteriaceae</taxon>
        <taxon>Pedobacter</taxon>
    </lineage>
</organism>
<protein>
    <submittedName>
        <fullName evidence="12">TonB-linked outer membrane protein, SusC/RagA family</fullName>
    </submittedName>
</protein>
<dbReference type="Pfam" id="PF13715">
    <property type="entry name" value="CarbopepD_reg_2"/>
    <property type="match status" value="1"/>
</dbReference>
<evidence type="ECO:0000256" key="9">
    <source>
        <dbReference type="RuleBase" id="RU003357"/>
    </source>
</evidence>
<dbReference type="Gene3D" id="2.170.130.10">
    <property type="entry name" value="TonB-dependent receptor, plug domain"/>
    <property type="match status" value="1"/>
</dbReference>
<dbReference type="PROSITE" id="PS52016">
    <property type="entry name" value="TONB_DEPENDENT_REC_3"/>
    <property type="match status" value="1"/>
</dbReference>
<dbReference type="Pfam" id="PF00593">
    <property type="entry name" value="TonB_dep_Rec_b-barrel"/>
    <property type="match status" value="1"/>
</dbReference>
<feature type="domain" description="TonB-dependent receptor plug" evidence="11">
    <location>
        <begin position="121"/>
        <end position="226"/>
    </location>
</feature>
<keyword evidence="2 8" id="KW-0813">Transport</keyword>
<evidence type="ECO:0000256" key="6">
    <source>
        <dbReference type="ARBA" id="ARBA00023136"/>
    </source>
</evidence>
<dbReference type="AlphaFoldDB" id="A0A1W2DJM0"/>
<dbReference type="InterPro" id="IPR039426">
    <property type="entry name" value="TonB-dep_rcpt-like"/>
</dbReference>
<dbReference type="GO" id="GO:0009279">
    <property type="term" value="C:cell outer membrane"/>
    <property type="evidence" value="ECO:0007669"/>
    <property type="project" value="UniProtKB-SubCell"/>
</dbReference>
<accession>A0A1W2DJM0</accession>
<dbReference type="Proteomes" id="UP000192678">
    <property type="component" value="Unassembled WGS sequence"/>
</dbReference>